<protein>
    <submittedName>
        <fullName evidence="2">Molybdopterin-guanine dinucleotide biosynthesis protein B</fullName>
    </submittedName>
</protein>
<dbReference type="Gene3D" id="3.40.50.300">
    <property type="entry name" value="P-loop containing nucleotide triphosphate hydrolases"/>
    <property type="match status" value="1"/>
</dbReference>
<dbReference type="GO" id="GO:0006777">
    <property type="term" value="P:Mo-molybdopterin cofactor biosynthetic process"/>
    <property type="evidence" value="ECO:0007669"/>
    <property type="project" value="InterPro"/>
</dbReference>
<proteinExistence type="predicted"/>
<dbReference type="InterPro" id="IPR027417">
    <property type="entry name" value="P-loop_NTPase"/>
</dbReference>
<dbReference type="Pfam" id="PF03205">
    <property type="entry name" value="MobB"/>
    <property type="match status" value="1"/>
</dbReference>
<dbReference type="GO" id="GO:0005525">
    <property type="term" value="F:GTP binding"/>
    <property type="evidence" value="ECO:0007669"/>
    <property type="project" value="InterPro"/>
</dbReference>
<dbReference type="EMBL" id="CP049074">
    <property type="protein sequence ID" value="QKQ99654.1"/>
    <property type="molecule type" value="Genomic_DNA"/>
</dbReference>
<dbReference type="GeneID" id="55641070"/>
<keyword evidence="3" id="KW-1185">Reference proteome</keyword>
<gene>
    <name evidence="2" type="primary">mobB</name>
    <name evidence="2" type="ORF">GWK48_03935</name>
</gene>
<dbReference type="KEGG" id="mten:GWK48_03935"/>
<feature type="domain" description="Molybdopterin-guanine dinucleotide biosynthesis protein B (MobB)" evidence="1">
    <location>
        <begin position="5"/>
        <end position="100"/>
    </location>
</feature>
<accession>A0A6N0NU23</accession>
<evidence type="ECO:0000259" key="1">
    <source>
        <dbReference type="Pfam" id="PF03205"/>
    </source>
</evidence>
<organism evidence="2 3">
    <name type="scientific">Metallosphaera tengchongensis</name>
    <dbReference type="NCBI Taxonomy" id="1532350"/>
    <lineage>
        <taxon>Archaea</taxon>
        <taxon>Thermoproteota</taxon>
        <taxon>Thermoprotei</taxon>
        <taxon>Sulfolobales</taxon>
        <taxon>Sulfolobaceae</taxon>
        <taxon>Metallosphaera</taxon>
    </lineage>
</organism>
<name>A0A6N0NU23_9CREN</name>
<dbReference type="OrthoDB" id="9014at2157"/>
<dbReference type="InterPro" id="IPR052539">
    <property type="entry name" value="MGD_biosynthesis_adapter"/>
</dbReference>
<evidence type="ECO:0000313" key="3">
    <source>
        <dbReference type="Proteomes" id="UP000509301"/>
    </source>
</evidence>
<reference evidence="2 3" key="1">
    <citation type="submission" date="2020-02" db="EMBL/GenBank/DDBJ databases">
        <title>Comparative genome analysis reveals the metabolism and evolution of the thermophilic archaeal genus Metallosphaera.</title>
        <authorList>
            <person name="Jiang C."/>
        </authorList>
    </citation>
    <scope>NUCLEOTIDE SEQUENCE [LARGE SCALE GENOMIC DNA]</scope>
    <source>
        <strain evidence="2 3">Ric-A</strain>
    </source>
</reference>
<evidence type="ECO:0000313" key="2">
    <source>
        <dbReference type="EMBL" id="QKQ99654.1"/>
    </source>
</evidence>
<dbReference type="NCBIfam" id="TIGR00176">
    <property type="entry name" value="mobB"/>
    <property type="match status" value="1"/>
</dbReference>
<sequence length="162" mass="18235">MNCTFQILGKKDSGKTLVLEKVISALKERGLVVATVKHTHHIINPENKDTARYMSSGSDVTVLHSNDCALFWGCDDLSYVNYLPADVILIEGFEDINLGKRYLITNPSEAVKIANDIIKEASLCSNEPKLKTFPEHNNKIAKMLLYNLMKKWGLKEVRVIDD</sequence>
<dbReference type="PANTHER" id="PTHR40072:SF1">
    <property type="entry name" value="MOLYBDOPTERIN-GUANINE DINUCLEOTIDE BIOSYNTHESIS ADAPTER PROTEIN"/>
    <property type="match status" value="1"/>
</dbReference>
<dbReference type="SUPFAM" id="SSF52540">
    <property type="entry name" value="P-loop containing nucleoside triphosphate hydrolases"/>
    <property type="match status" value="1"/>
</dbReference>
<dbReference type="RefSeq" id="WP_174629822.1">
    <property type="nucleotide sequence ID" value="NZ_CP049074.1"/>
</dbReference>
<dbReference type="PANTHER" id="PTHR40072">
    <property type="entry name" value="MOLYBDOPTERIN-GUANINE DINUCLEOTIDE BIOSYNTHESIS ADAPTER PROTEIN-RELATED"/>
    <property type="match status" value="1"/>
</dbReference>
<dbReference type="AlphaFoldDB" id="A0A6N0NU23"/>
<dbReference type="Proteomes" id="UP000509301">
    <property type="component" value="Chromosome"/>
</dbReference>
<dbReference type="InterPro" id="IPR004435">
    <property type="entry name" value="MobB_dom"/>
</dbReference>